<feature type="non-terminal residue" evidence="1">
    <location>
        <position position="112"/>
    </location>
</feature>
<dbReference type="InterPro" id="IPR024078">
    <property type="entry name" value="LmbE-like_dom_sf"/>
</dbReference>
<name>A0A813J1V0_POLGL</name>
<comment type="caution">
    <text evidence="1">The sequence shown here is derived from an EMBL/GenBank/DDBJ whole genome shotgun (WGS) entry which is preliminary data.</text>
</comment>
<dbReference type="SUPFAM" id="SSF102588">
    <property type="entry name" value="LmbE-like"/>
    <property type="match status" value="1"/>
</dbReference>
<dbReference type="Gene3D" id="3.40.50.10320">
    <property type="entry name" value="LmbE-like"/>
    <property type="match status" value="1"/>
</dbReference>
<evidence type="ECO:0000313" key="1">
    <source>
        <dbReference type="EMBL" id="CAE8662785.1"/>
    </source>
</evidence>
<dbReference type="Proteomes" id="UP000626109">
    <property type="component" value="Unassembled WGS sequence"/>
</dbReference>
<proteinExistence type="predicted"/>
<gene>
    <name evidence="1" type="ORF">PGLA2088_LOCUS15022</name>
</gene>
<reference evidence="1" key="1">
    <citation type="submission" date="2021-02" db="EMBL/GenBank/DDBJ databases">
        <authorList>
            <person name="Dougan E. K."/>
            <person name="Rhodes N."/>
            <person name="Thang M."/>
            <person name="Chan C."/>
        </authorList>
    </citation>
    <scope>NUCLEOTIDE SEQUENCE</scope>
</reference>
<evidence type="ECO:0008006" key="3">
    <source>
        <dbReference type="Google" id="ProtNLM"/>
    </source>
</evidence>
<sequence>MQFQNLVSQVMHQARGCPATQFLGDFKKNNKNNKNPNTFALNKKKSFLRRLAPKVARQLMVVAHADDEILFGGSLLSEGPPWLVVVATAPVAPADQKQREEELVAALGHFSS</sequence>
<protein>
    <recommendedName>
        <fullName evidence="3">N-acetylglucosaminylphosphatidylinositol deacetylase</fullName>
    </recommendedName>
</protein>
<dbReference type="EMBL" id="CAJNNW010018362">
    <property type="protein sequence ID" value="CAE8662785.1"/>
    <property type="molecule type" value="Genomic_DNA"/>
</dbReference>
<organism evidence="1 2">
    <name type="scientific">Polarella glacialis</name>
    <name type="common">Dinoflagellate</name>
    <dbReference type="NCBI Taxonomy" id="89957"/>
    <lineage>
        <taxon>Eukaryota</taxon>
        <taxon>Sar</taxon>
        <taxon>Alveolata</taxon>
        <taxon>Dinophyceae</taxon>
        <taxon>Suessiales</taxon>
        <taxon>Suessiaceae</taxon>
        <taxon>Polarella</taxon>
    </lineage>
</organism>
<evidence type="ECO:0000313" key="2">
    <source>
        <dbReference type="Proteomes" id="UP000626109"/>
    </source>
</evidence>
<dbReference type="AlphaFoldDB" id="A0A813J1V0"/>
<accession>A0A813J1V0</accession>